<dbReference type="PANTHER" id="PTHR34883">
    <property type="entry name" value="SERINE-RICH PROTEIN, PUTATIVE-RELATED-RELATED"/>
    <property type="match status" value="1"/>
</dbReference>
<feature type="non-terminal residue" evidence="1">
    <location>
        <position position="139"/>
    </location>
</feature>
<reference evidence="1 3" key="1">
    <citation type="submission" date="2020-01" db="EMBL/GenBank/DDBJ databases">
        <authorList>
            <consortium name="DOE Joint Genome Institute"/>
            <person name="Haridas S."/>
            <person name="Albert R."/>
            <person name="Binder M."/>
            <person name="Bloem J."/>
            <person name="Labutti K."/>
            <person name="Salamov A."/>
            <person name="Andreopoulos B."/>
            <person name="Baker S.E."/>
            <person name="Barry K."/>
            <person name="Bills G."/>
            <person name="Bluhm B.H."/>
            <person name="Cannon C."/>
            <person name="Castanera R."/>
            <person name="Culley D.E."/>
            <person name="Daum C."/>
            <person name="Ezra D."/>
            <person name="Gonzalez J.B."/>
            <person name="Henrissat B."/>
            <person name="Kuo A."/>
            <person name="Liang C."/>
            <person name="Lipzen A."/>
            <person name="Lutzoni F."/>
            <person name="Magnuson J."/>
            <person name="Mondo S."/>
            <person name="Nolan M."/>
            <person name="Ohm R."/>
            <person name="Pangilinan J."/>
            <person name="Park H.-J."/>
            <person name="Ramirez L."/>
            <person name="Alfaro M."/>
            <person name="Sun H."/>
            <person name="Tritt A."/>
            <person name="Yoshinaga Y."/>
            <person name="Zwiers L.-H."/>
            <person name="Turgeon B.G."/>
            <person name="Goodwin S.B."/>
            <person name="Spatafora J.W."/>
            <person name="Crous P.W."/>
            <person name="Grigoriev I.V."/>
        </authorList>
    </citation>
    <scope>NUCLEOTIDE SEQUENCE</scope>
    <source>
        <strain evidence="1 3">CBS 781.70</strain>
    </source>
</reference>
<dbReference type="Gene3D" id="2.60.40.420">
    <property type="entry name" value="Cupredoxins - blue copper proteins"/>
    <property type="match status" value="1"/>
</dbReference>
<dbReference type="Proteomes" id="UP000504638">
    <property type="component" value="Unplaced"/>
</dbReference>
<dbReference type="CDD" id="cd00920">
    <property type="entry name" value="Cupredoxin"/>
    <property type="match status" value="1"/>
</dbReference>
<keyword evidence="2" id="KW-1185">Reference proteome</keyword>
<dbReference type="RefSeq" id="XP_033531977.1">
    <property type="nucleotide sequence ID" value="XM_033675474.1"/>
</dbReference>
<proteinExistence type="predicted"/>
<dbReference type="GeneID" id="54416044"/>
<gene>
    <name evidence="1 3" type="ORF">P152DRAFT_369051</name>
</gene>
<dbReference type="AlphaFoldDB" id="A0A6G1FXF2"/>
<name>A0A6G1FXF2_9PEZI</name>
<reference evidence="3" key="3">
    <citation type="submission" date="2025-04" db="UniProtKB">
        <authorList>
            <consortium name="RefSeq"/>
        </authorList>
    </citation>
    <scope>IDENTIFICATION</scope>
    <source>
        <strain evidence="3">CBS 781.70</strain>
    </source>
</reference>
<dbReference type="PANTHER" id="PTHR34883:SF15">
    <property type="entry name" value="EXTRACELLULAR SERINE-RICH PROTEIN"/>
    <property type="match status" value="1"/>
</dbReference>
<dbReference type="InterPro" id="IPR008972">
    <property type="entry name" value="Cupredoxin"/>
</dbReference>
<sequence>ALAANHTISIGSSGLNIAPNVTHAVPGDLLIFRFFPGHHNVASGPFGTPCQSSATGGGIFSGWVDASDKEQGAAQIFVVEVNDTEPLWLYCSTPHHCSNGQVAVVNPPSDRSQTLEQYLGAARSTDQSSQPDGIIGGAL</sequence>
<evidence type="ECO:0000313" key="1">
    <source>
        <dbReference type="EMBL" id="KAF1810346.1"/>
    </source>
</evidence>
<organism evidence="1">
    <name type="scientific">Eremomyces bilateralis CBS 781.70</name>
    <dbReference type="NCBI Taxonomy" id="1392243"/>
    <lineage>
        <taxon>Eukaryota</taxon>
        <taxon>Fungi</taxon>
        <taxon>Dikarya</taxon>
        <taxon>Ascomycota</taxon>
        <taxon>Pezizomycotina</taxon>
        <taxon>Dothideomycetes</taxon>
        <taxon>Dothideomycetes incertae sedis</taxon>
        <taxon>Eremomycetales</taxon>
        <taxon>Eremomycetaceae</taxon>
        <taxon>Eremomyces</taxon>
    </lineage>
</organism>
<dbReference type="SUPFAM" id="SSF49503">
    <property type="entry name" value="Cupredoxins"/>
    <property type="match status" value="1"/>
</dbReference>
<dbReference type="EMBL" id="ML975166">
    <property type="protein sequence ID" value="KAF1810346.1"/>
    <property type="molecule type" value="Genomic_DNA"/>
</dbReference>
<evidence type="ECO:0000313" key="3">
    <source>
        <dbReference type="RefSeq" id="XP_033531977.1"/>
    </source>
</evidence>
<feature type="non-terminal residue" evidence="1">
    <location>
        <position position="1"/>
    </location>
</feature>
<evidence type="ECO:0000313" key="2">
    <source>
        <dbReference type="Proteomes" id="UP000504638"/>
    </source>
</evidence>
<reference evidence="3" key="2">
    <citation type="submission" date="2020-04" db="EMBL/GenBank/DDBJ databases">
        <authorList>
            <consortium name="NCBI Genome Project"/>
        </authorList>
    </citation>
    <scope>NUCLEOTIDE SEQUENCE</scope>
    <source>
        <strain evidence="3">CBS 781.70</strain>
    </source>
</reference>
<dbReference type="InterPro" id="IPR052953">
    <property type="entry name" value="Ser-rich/MCO-related"/>
</dbReference>
<dbReference type="OrthoDB" id="2331100at2759"/>
<protein>
    <recommendedName>
        <fullName evidence="4">Cupredoxin</fullName>
    </recommendedName>
</protein>
<evidence type="ECO:0008006" key="4">
    <source>
        <dbReference type="Google" id="ProtNLM"/>
    </source>
</evidence>
<accession>A0A6G1FXF2</accession>